<dbReference type="RefSeq" id="WP_190131704.1">
    <property type="nucleotide sequence ID" value="NZ_BNBD01000011.1"/>
</dbReference>
<dbReference type="Proteomes" id="UP000638313">
    <property type="component" value="Unassembled WGS sequence"/>
</dbReference>
<dbReference type="EMBL" id="BNBD01000011">
    <property type="protein sequence ID" value="GHF60425.1"/>
    <property type="molecule type" value="Genomic_DNA"/>
</dbReference>
<sequence length="58" mass="6481">MANFIVRLLDWVRTVADRRPARAAEPPVVVPAQTASYTYTARIGAHGVDLMPRMESVR</sequence>
<gene>
    <name evidence="1" type="ORF">GCM10010218_47320</name>
</gene>
<dbReference type="AlphaFoldDB" id="A0A919EEW1"/>
<reference evidence="1" key="1">
    <citation type="journal article" date="2014" name="Int. J. Syst. Evol. Microbiol.">
        <title>Complete genome sequence of Corynebacterium casei LMG S-19264T (=DSM 44701T), isolated from a smear-ripened cheese.</title>
        <authorList>
            <consortium name="US DOE Joint Genome Institute (JGI-PGF)"/>
            <person name="Walter F."/>
            <person name="Albersmeier A."/>
            <person name="Kalinowski J."/>
            <person name="Ruckert C."/>
        </authorList>
    </citation>
    <scope>NUCLEOTIDE SEQUENCE</scope>
    <source>
        <strain evidence="1">JCM 4059</strain>
    </source>
</reference>
<proteinExistence type="predicted"/>
<comment type="caution">
    <text evidence="1">The sequence shown here is derived from an EMBL/GenBank/DDBJ whole genome shotgun (WGS) entry which is preliminary data.</text>
</comment>
<evidence type="ECO:0000313" key="2">
    <source>
        <dbReference type="Proteomes" id="UP000638313"/>
    </source>
</evidence>
<organism evidence="1 2">
    <name type="scientific">Streptomyces mashuensis</name>
    <dbReference type="NCBI Taxonomy" id="33904"/>
    <lineage>
        <taxon>Bacteria</taxon>
        <taxon>Bacillati</taxon>
        <taxon>Actinomycetota</taxon>
        <taxon>Actinomycetes</taxon>
        <taxon>Kitasatosporales</taxon>
        <taxon>Streptomycetaceae</taxon>
        <taxon>Streptomyces</taxon>
    </lineage>
</organism>
<reference evidence="1" key="2">
    <citation type="submission" date="2020-09" db="EMBL/GenBank/DDBJ databases">
        <authorList>
            <person name="Sun Q."/>
            <person name="Ohkuma M."/>
        </authorList>
    </citation>
    <scope>NUCLEOTIDE SEQUENCE</scope>
    <source>
        <strain evidence="1">JCM 4059</strain>
    </source>
</reference>
<protein>
    <submittedName>
        <fullName evidence="1">Uncharacterized protein</fullName>
    </submittedName>
</protein>
<evidence type="ECO:0000313" key="1">
    <source>
        <dbReference type="EMBL" id="GHF60425.1"/>
    </source>
</evidence>
<accession>A0A919EEW1</accession>
<keyword evidence="2" id="KW-1185">Reference proteome</keyword>
<name>A0A919EEW1_9ACTN</name>